<dbReference type="Proteomes" id="UP000198733">
    <property type="component" value="Unassembled WGS sequence"/>
</dbReference>
<accession>A0A1H9EAM9</accession>
<evidence type="ECO:0000313" key="2">
    <source>
        <dbReference type="Proteomes" id="UP000198733"/>
    </source>
</evidence>
<dbReference type="EMBL" id="FOEH01000002">
    <property type="protein sequence ID" value="SEQ22715.1"/>
    <property type="molecule type" value="Genomic_DNA"/>
</dbReference>
<dbReference type="RefSeq" id="WP_175476749.1">
    <property type="nucleotide sequence ID" value="NZ_FOEH01000002.1"/>
</dbReference>
<comment type="caution">
    <text evidence="1">The sequence shown here is derived from an EMBL/GenBank/DDBJ whole genome shotgun (WGS) entry which is preliminary data.</text>
</comment>
<proteinExistence type="predicted"/>
<gene>
    <name evidence="1" type="ORF">SAMN05216232_1959</name>
</gene>
<reference evidence="1 2" key="1">
    <citation type="submission" date="2016-10" db="EMBL/GenBank/DDBJ databases">
        <authorList>
            <person name="Varghese N."/>
            <person name="Submissions S."/>
        </authorList>
    </citation>
    <scope>NUCLEOTIDE SEQUENCE [LARGE SCALE GENOMIC DNA]</scope>
    <source>
        <strain evidence="1 2">CGMCC 1.7734</strain>
    </source>
</reference>
<protein>
    <submittedName>
        <fullName evidence="1">Uncharacterized protein</fullName>
    </submittedName>
</protein>
<name>A0A1H9EAM9_9BACI</name>
<keyword evidence="2" id="KW-1185">Reference proteome</keyword>
<sequence length="58" mass="6917">MMNKHNVLLPKWIFEKSNNEKEVQALVLDYMQRYPEYNLISINNGFAICESIQQKRGE</sequence>
<evidence type="ECO:0000313" key="1">
    <source>
        <dbReference type="EMBL" id="SEQ22715.1"/>
    </source>
</evidence>
<organism evidence="1 2">
    <name type="scientific">Virgibacillus subterraneus</name>
    <dbReference type="NCBI Taxonomy" id="621109"/>
    <lineage>
        <taxon>Bacteria</taxon>
        <taxon>Bacillati</taxon>
        <taxon>Bacillota</taxon>
        <taxon>Bacilli</taxon>
        <taxon>Bacillales</taxon>
        <taxon>Bacillaceae</taxon>
        <taxon>Virgibacillus</taxon>
    </lineage>
</organism>